<protein>
    <submittedName>
        <fullName evidence="3">Uncharacterized protein</fullName>
    </submittedName>
</protein>
<sequence length="120" mass="13511">MDSFTSLCHSSKSSSHYRKLALKTYQERFEEIKQLNMPEHHEHPPSGVTDTAADSAHEFIEGAEEQEHKAHPEAQLDRGMHQETAESGSKGLGATENEESHSKSKMESIKEALHLKKDDK</sequence>
<dbReference type="GeneID" id="41967070"/>
<feature type="compositionally biased region" description="Basic and acidic residues" evidence="1">
    <location>
        <begin position="33"/>
        <end position="44"/>
    </location>
</feature>
<accession>A0A6P8AR58</accession>
<evidence type="ECO:0000256" key="1">
    <source>
        <dbReference type="SAM" id="MobiDB-lite"/>
    </source>
</evidence>
<feature type="compositionally biased region" description="Basic and acidic residues" evidence="1">
    <location>
        <begin position="55"/>
        <end position="84"/>
    </location>
</feature>
<gene>
    <name evidence="3" type="ORF">PgNI_12210</name>
</gene>
<name>A0A6P8AR58_PYRGI</name>
<organism evidence="2 3">
    <name type="scientific">Pyricularia grisea</name>
    <name type="common">Crabgrass-specific blast fungus</name>
    <name type="synonym">Magnaporthe grisea</name>
    <dbReference type="NCBI Taxonomy" id="148305"/>
    <lineage>
        <taxon>Eukaryota</taxon>
        <taxon>Fungi</taxon>
        <taxon>Dikarya</taxon>
        <taxon>Ascomycota</taxon>
        <taxon>Pezizomycotina</taxon>
        <taxon>Sordariomycetes</taxon>
        <taxon>Sordariomycetidae</taxon>
        <taxon>Magnaporthales</taxon>
        <taxon>Pyriculariaceae</taxon>
        <taxon>Pyricularia</taxon>
    </lineage>
</organism>
<proteinExistence type="predicted"/>
<keyword evidence="2" id="KW-1185">Reference proteome</keyword>
<feature type="region of interest" description="Disordered" evidence="1">
    <location>
        <begin position="33"/>
        <end position="120"/>
    </location>
</feature>
<feature type="compositionally biased region" description="Basic and acidic residues" evidence="1">
    <location>
        <begin position="98"/>
        <end position="120"/>
    </location>
</feature>
<dbReference type="RefSeq" id="XP_030977385.1">
    <property type="nucleotide sequence ID" value="XM_031132165.1"/>
</dbReference>
<reference evidence="3" key="2">
    <citation type="submission" date="2019-10" db="EMBL/GenBank/DDBJ databases">
        <authorList>
            <consortium name="NCBI Genome Project"/>
        </authorList>
    </citation>
    <scope>NUCLEOTIDE SEQUENCE</scope>
    <source>
        <strain evidence="3">NI907</strain>
    </source>
</reference>
<evidence type="ECO:0000313" key="3">
    <source>
        <dbReference type="RefSeq" id="XP_030977385.1"/>
    </source>
</evidence>
<dbReference type="KEGG" id="pgri:PgNI_12210"/>
<dbReference type="AlphaFoldDB" id="A0A6P8AR58"/>
<reference evidence="3" key="1">
    <citation type="journal article" date="2019" name="Mol. Biol. Evol.">
        <title>Blast fungal genomes show frequent chromosomal changes, gene gains and losses, and effector gene turnover.</title>
        <authorList>
            <person name="Gomez Luciano L.B."/>
            <person name="Jason Tsai I."/>
            <person name="Chuma I."/>
            <person name="Tosa Y."/>
            <person name="Chen Y.H."/>
            <person name="Li J.Y."/>
            <person name="Li M.Y."/>
            <person name="Jade Lu M.Y."/>
            <person name="Nakayashiki H."/>
            <person name="Li W.H."/>
        </authorList>
    </citation>
    <scope>NUCLEOTIDE SEQUENCE</scope>
    <source>
        <strain evidence="3">NI907</strain>
    </source>
</reference>
<reference evidence="3" key="3">
    <citation type="submission" date="2025-08" db="UniProtKB">
        <authorList>
            <consortium name="RefSeq"/>
        </authorList>
    </citation>
    <scope>IDENTIFICATION</scope>
    <source>
        <strain evidence="3">NI907</strain>
    </source>
</reference>
<dbReference type="Proteomes" id="UP000515153">
    <property type="component" value="Unplaced"/>
</dbReference>
<evidence type="ECO:0000313" key="2">
    <source>
        <dbReference type="Proteomes" id="UP000515153"/>
    </source>
</evidence>